<evidence type="ECO:0000313" key="1">
    <source>
        <dbReference type="EMBL" id="GEK16158.1"/>
    </source>
</evidence>
<dbReference type="EMBL" id="BJTZ01000078">
    <property type="protein sequence ID" value="GEK16158.1"/>
    <property type="molecule type" value="Genomic_DNA"/>
</dbReference>
<organism evidence="1 3">
    <name type="scientific">Aliivibrio fischeri</name>
    <name type="common">Vibrio fischeri</name>
    <dbReference type="NCBI Taxonomy" id="668"/>
    <lineage>
        <taxon>Bacteria</taxon>
        <taxon>Pseudomonadati</taxon>
        <taxon>Pseudomonadota</taxon>
        <taxon>Gammaproteobacteria</taxon>
        <taxon>Vibrionales</taxon>
        <taxon>Vibrionaceae</taxon>
        <taxon>Aliivibrio</taxon>
    </lineage>
</organism>
<dbReference type="InterPro" id="IPR035992">
    <property type="entry name" value="Ricin_B-like_lectins"/>
</dbReference>
<reference evidence="2 4" key="2">
    <citation type="submission" date="2019-11" db="EMBL/GenBank/DDBJ databases">
        <title>Using colonization assays and comparative genomics to discover symbiosis behaviors and factors in Vibrio fischeri.</title>
        <authorList>
            <person name="Bongrand C."/>
            <person name="Moriano-Gutierrez S."/>
            <person name="Arevalo P."/>
            <person name="Mcfall-Ngai M."/>
            <person name="Visick K."/>
            <person name="Polz M.F."/>
            <person name="Ruby E.G."/>
        </authorList>
    </citation>
    <scope>NUCLEOTIDE SEQUENCE [LARGE SCALE GENOMIC DNA]</scope>
    <source>
        <strain evidence="2">Emors.4.1</strain>
        <strain evidence="4">emors.4.1</strain>
    </source>
</reference>
<dbReference type="SUPFAM" id="SSF50370">
    <property type="entry name" value="Ricin B-like lectins"/>
    <property type="match status" value="1"/>
</dbReference>
<comment type="caution">
    <text evidence="1">The sequence shown here is derived from an EMBL/GenBank/DDBJ whole genome shotgun (WGS) entry which is preliminary data.</text>
</comment>
<evidence type="ECO:0000313" key="3">
    <source>
        <dbReference type="Proteomes" id="UP000321787"/>
    </source>
</evidence>
<proteinExistence type="predicted"/>
<dbReference type="Gene3D" id="2.80.10.50">
    <property type="match status" value="1"/>
</dbReference>
<name>A0A510UND0_ALIFS</name>
<gene>
    <name evidence="1" type="ORF">AFI02nite_41940</name>
    <name evidence="2" type="ORF">GNP88_20150</name>
</gene>
<dbReference type="PROSITE" id="PS50231">
    <property type="entry name" value="RICIN_B_LECTIN"/>
    <property type="match status" value="2"/>
</dbReference>
<protein>
    <submittedName>
        <fullName evidence="2">DUF1561 family protein</fullName>
    </submittedName>
</protein>
<reference evidence="1 3" key="1">
    <citation type="submission" date="2019-07" db="EMBL/GenBank/DDBJ databases">
        <title>Whole genome shotgun sequence of Aliivibrio fischeri NBRC 101058.</title>
        <authorList>
            <person name="Hosoyama A."/>
            <person name="Uohara A."/>
            <person name="Ohji S."/>
            <person name="Ichikawa N."/>
        </authorList>
    </citation>
    <scope>NUCLEOTIDE SEQUENCE [LARGE SCALE GENOMIC DNA]</scope>
    <source>
        <strain evidence="1 3">NBRC 101058</strain>
    </source>
</reference>
<dbReference type="EMBL" id="WOBN01000052">
    <property type="protein sequence ID" value="MUK51412.1"/>
    <property type="molecule type" value="Genomic_DNA"/>
</dbReference>
<dbReference type="RefSeq" id="WP_146866920.1">
    <property type="nucleotide sequence ID" value="NZ_BJTZ01000078.1"/>
</dbReference>
<evidence type="ECO:0000313" key="4">
    <source>
        <dbReference type="Proteomes" id="UP000448038"/>
    </source>
</evidence>
<dbReference type="Proteomes" id="UP000321787">
    <property type="component" value="Unassembled WGS sequence"/>
</dbReference>
<dbReference type="AlphaFoldDB" id="A0A510UND0"/>
<accession>A0A510UND0</accession>
<dbReference type="InterPro" id="IPR011455">
    <property type="entry name" value="DUF1561"/>
</dbReference>
<dbReference type="Pfam" id="PF07598">
    <property type="entry name" value="DUF1561"/>
    <property type="match status" value="1"/>
</dbReference>
<dbReference type="Proteomes" id="UP000448038">
    <property type="component" value="Unassembled WGS sequence"/>
</dbReference>
<sequence>MIYIKFVLYSFYVFLVMAIQNIAHAQYQPANKIMEKKLAVIPQWGLRIPQCYVLRPRDSFTYVISERAIAGLDSCRNPSTTWSFDVNGRISTVVNGLDYCLTAPGSVISDVVTYDYVRAFRCDMGNKAQQWYISDERHITSFVGNYNIKSYNNNLYISRKDDHYDYVLSDEMAAWEKNFSIPRSYNFSLSMNWKIQNKQYFANYRADSYAAFRSSKNNSYRVLYSPYTKLLSFQHMLDVNESIAFCLKSNSKKNDKVWQYAEISSSTTCPKTGSELLPKDMQWDMVVVDLPEDNKKQAVVKFYDQWGNALKIWDSSGSWGLAFTIPNDALPSYESVATESTGSFYVNRAVAEWVLFDAKNQQKRAQYCPSPSIYPQQRSDKLEENNIQLLPPGFTLTEDWYHRLWQIAASPATGLTPGIGVCGSCLLETYEILRSLYEANAQLGPSGNNHYFDPTSQVSIIDQFASNEPNIYLAQENVMQESVVEMNALSDLYRNGYITINNYLEDYYARQIELVRSSVNVMLPDFYQTAQTSFPFRNYTQIFRDNINHYFSRAAVGTTAIISTQLELINPRELIGHSAPLIRLNDGWVVLDVAAPRASISSVDIYNRARFATPAGAIFNYFQHRSPYIINGQNNINFSSIANTIVFTQVNLRPSVIVRNPLVSFGNCTGEGEDGRRGTGTQTEARDSVQNRCLFSSGDSGRCYGESSSSENISNSNIMECQHLERINNKWAWNAGWQRINYNRRDTKKSCEAVNKCNINGGACYEWRAKELGRCEHLAYIDKYWKWVFYPSYNTSSSCLAANKCSEGGVCFKWSE</sequence>
<evidence type="ECO:0000313" key="2">
    <source>
        <dbReference type="EMBL" id="MUK51412.1"/>
    </source>
</evidence>